<gene>
    <name evidence="2" type="ORF">EPJ74_05025</name>
</gene>
<comment type="caution">
    <text evidence="2">The sequence shown here is derived from an EMBL/GenBank/DDBJ whole genome shotgun (WGS) entry which is preliminary data.</text>
</comment>
<feature type="coiled-coil region" evidence="1">
    <location>
        <begin position="9"/>
        <end position="78"/>
    </location>
</feature>
<organism evidence="2 3">
    <name type="scientific">Brachyspira aalborgi</name>
    <dbReference type="NCBI Taxonomy" id="29522"/>
    <lineage>
        <taxon>Bacteria</taxon>
        <taxon>Pseudomonadati</taxon>
        <taxon>Spirochaetota</taxon>
        <taxon>Spirochaetia</taxon>
        <taxon>Brachyspirales</taxon>
        <taxon>Brachyspiraceae</taxon>
        <taxon>Brachyspira</taxon>
    </lineage>
</organism>
<accession>A0A5C8GEY8</accession>
<dbReference type="GeneID" id="61066668"/>
<proteinExistence type="predicted"/>
<evidence type="ECO:0000313" key="3">
    <source>
        <dbReference type="Proteomes" id="UP000322188"/>
    </source>
</evidence>
<dbReference type="Proteomes" id="UP000322188">
    <property type="component" value="Unassembled WGS sequence"/>
</dbReference>
<name>A0A5C8GEY8_9SPIR</name>
<dbReference type="RefSeq" id="WP_147560236.1">
    <property type="nucleotide sequence ID" value="NZ_SAYK01000004.1"/>
</dbReference>
<evidence type="ECO:0000256" key="1">
    <source>
        <dbReference type="SAM" id="Coils"/>
    </source>
</evidence>
<dbReference type="AlphaFoldDB" id="A0A5C8GEY8"/>
<sequence length="78" mass="9570">MEYKEKDIISDLQEDNKLLLSKIEVYKEEITKLKNKLEYAQRFFVLYENIMENSRKENKQLTEKIKELENQIKLNKED</sequence>
<evidence type="ECO:0000313" key="2">
    <source>
        <dbReference type="EMBL" id="TXJ60573.1"/>
    </source>
</evidence>
<protein>
    <submittedName>
        <fullName evidence="2">Uncharacterized protein</fullName>
    </submittedName>
</protein>
<keyword evidence="1" id="KW-0175">Coiled coil</keyword>
<dbReference type="EMBL" id="SAYK01000004">
    <property type="protein sequence ID" value="TXJ60573.1"/>
    <property type="molecule type" value="Genomic_DNA"/>
</dbReference>
<reference evidence="2 3" key="1">
    <citation type="journal article" date="1992" name="Lakartidningen">
        <title>[Penicillin V and not amoxicillin is the first choice preparation in acute otitis].</title>
        <authorList>
            <person name="Kamme C."/>
            <person name="Lundgren K."/>
            <person name="Prellner K."/>
        </authorList>
    </citation>
    <scope>NUCLEOTIDE SEQUENCE [LARGE SCALE GENOMIC DNA]</scope>
    <source>
        <strain evidence="2 3">PC2022III</strain>
    </source>
</reference>